<organism evidence="5 6">
    <name type="scientific">Desulfurobacterium indicum</name>
    <dbReference type="NCBI Taxonomy" id="1914305"/>
    <lineage>
        <taxon>Bacteria</taxon>
        <taxon>Pseudomonadati</taxon>
        <taxon>Aquificota</taxon>
        <taxon>Aquificia</taxon>
        <taxon>Desulfurobacteriales</taxon>
        <taxon>Desulfurobacteriaceae</taxon>
        <taxon>Desulfurobacterium</taxon>
    </lineage>
</organism>
<dbReference type="GO" id="GO:0052621">
    <property type="term" value="F:diguanylate cyclase activity"/>
    <property type="evidence" value="ECO:0007669"/>
    <property type="project" value="UniProtKB-EC"/>
</dbReference>
<sequence>MVNRFECELMKRINTGEQLSIEDFQKISNIAKEEIKFLVRNGIPLTPLNYYLWFDIFCYLHETGKDLSDPEIMGIFKEKYPDESVVESTILKLNQADRKFIKQLAEEVSREIERAIQGIEEHTKVIEANAKKVEKTTQSLSDKNLKEMLETVVETLNEIKFQNESLKNKLQESRKEIEKVSQKLDQSEKNALIEFLTEIASKKSFEKVLKDMFDDFKSRNYPFAVLMVKLDKFEDIVKQNGEKVGKIILQEIARKFKKLLRANDVVAYYDDSIFGVLIPGVTFGHAIRIGERIRKSIEDTLININGKTIKVTVSVGVVVARKDMDEVDLISKTLEALELAEKEGGNTIKTDLDVELEK</sequence>
<dbReference type="RefSeq" id="WP_076713530.1">
    <property type="nucleotide sequence ID" value="NZ_MOEN01000036.1"/>
</dbReference>
<comment type="catalytic activity">
    <reaction evidence="2">
        <text>2 GTP = 3',3'-c-di-GMP + 2 diphosphate</text>
        <dbReference type="Rhea" id="RHEA:24898"/>
        <dbReference type="ChEBI" id="CHEBI:33019"/>
        <dbReference type="ChEBI" id="CHEBI:37565"/>
        <dbReference type="ChEBI" id="CHEBI:58805"/>
        <dbReference type="EC" id="2.7.7.65"/>
    </reaction>
</comment>
<proteinExistence type="predicted"/>
<dbReference type="InterPro" id="IPR000160">
    <property type="entry name" value="GGDEF_dom"/>
</dbReference>
<dbReference type="GO" id="GO:1902201">
    <property type="term" value="P:negative regulation of bacterial-type flagellum-dependent cell motility"/>
    <property type="evidence" value="ECO:0007669"/>
    <property type="project" value="TreeGrafter"/>
</dbReference>
<dbReference type="AlphaFoldDB" id="A0A1R1MJG5"/>
<dbReference type="InterPro" id="IPR029787">
    <property type="entry name" value="Nucleotide_cyclase"/>
</dbReference>
<reference evidence="5 6" key="1">
    <citation type="submission" date="2016-10" db="EMBL/GenBank/DDBJ databases">
        <title>Genome sequence of a sulfur-reducing bacterium Desulfurobacterium indicum K6013.</title>
        <authorList>
            <person name="Cao J."/>
            <person name="Shao Z."/>
            <person name="Alain K."/>
            <person name="Jebbar M."/>
        </authorList>
    </citation>
    <scope>NUCLEOTIDE SEQUENCE [LARGE SCALE GENOMIC DNA]</scope>
    <source>
        <strain evidence="5 6">K6013</strain>
    </source>
</reference>
<evidence type="ECO:0000259" key="4">
    <source>
        <dbReference type="PROSITE" id="PS50887"/>
    </source>
</evidence>
<protein>
    <recommendedName>
        <fullName evidence="1">diguanylate cyclase</fullName>
        <ecNumber evidence="1">2.7.7.65</ecNumber>
    </recommendedName>
</protein>
<evidence type="ECO:0000256" key="2">
    <source>
        <dbReference type="ARBA" id="ARBA00034247"/>
    </source>
</evidence>
<name>A0A1R1MJG5_9BACT</name>
<dbReference type="Proteomes" id="UP000187408">
    <property type="component" value="Unassembled WGS sequence"/>
</dbReference>
<dbReference type="Gene3D" id="3.30.70.270">
    <property type="match status" value="1"/>
</dbReference>
<dbReference type="PANTHER" id="PTHR45138">
    <property type="entry name" value="REGULATORY COMPONENTS OF SENSORY TRANSDUCTION SYSTEM"/>
    <property type="match status" value="1"/>
</dbReference>
<evidence type="ECO:0000313" key="5">
    <source>
        <dbReference type="EMBL" id="OMH39962.1"/>
    </source>
</evidence>
<dbReference type="NCBIfam" id="TIGR00254">
    <property type="entry name" value="GGDEF"/>
    <property type="match status" value="1"/>
</dbReference>
<dbReference type="EMBL" id="MOEN01000036">
    <property type="protein sequence ID" value="OMH39962.1"/>
    <property type="molecule type" value="Genomic_DNA"/>
</dbReference>
<dbReference type="Pfam" id="PF00990">
    <property type="entry name" value="GGDEF"/>
    <property type="match status" value="1"/>
</dbReference>
<dbReference type="GO" id="GO:0005886">
    <property type="term" value="C:plasma membrane"/>
    <property type="evidence" value="ECO:0007669"/>
    <property type="project" value="TreeGrafter"/>
</dbReference>
<comment type="caution">
    <text evidence="5">The sequence shown here is derived from an EMBL/GenBank/DDBJ whole genome shotgun (WGS) entry which is preliminary data.</text>
</comment>
<dbReference type="STRING" id="1914305.BLW93_07790"/>
<dbReference type="InterPro" id="IPR043128">
    <property type="entry name" value="Rev_trsase/Diguanyl_cyclase"/>
</dbReference>
<keyword evidence="3" id="KW-0175">Coiled coil</keyword>
<evidence type="ECO:0000313" key="6">
    <source>
        <dbReference type="Proteomes" id="UP000187408"/>
    </source>
</evidence>
<dbReference type="EC" id="2.7.7.65" evidence="1"/>
<dbReference type="PROSITE" id="PS50887">
    <property type="entry name" value="GGDEF"/>
    <property type="match status" value="1"/>
</dbReference>
<dbReference type="OrthoDB" id="9805474at2"/>
<evidence type="ECO:0000256" key="3">
    <source>
        <dbReference type="SAM" id="Coils"/>
    </source>
</evidence>
<dbReference type="SMART" id="SM00267">
    <property type="entry name" value="GGDEF"/>
    <property type="match status" value="1"/>
</dbReference>
<feature type="domain" description="GGDEF" evidence="4">
    <location>
        <begin position="221"/>
        <end position="353"/>
    </location>
</feature>
<accession>A0A1R1MJG5</accession>
<dbReference type="InterPro" id="IPR050469">
    <property type="entry name" value="Diguanylate_Cyclase"/>
</dbReference>
<feature type="coiled-coil region" evidence="3">
    <location>
        <begin position="149"/>
        <end position="190"/>
    </location>
</feature>
<dbReference type="GO" id="GO:0043709">
    <property type="term" value="P:cell adhesion involved in single-species biofilm formation"/>
    <property type="evidence" value="ECO:0007669"/>
    <property type="project" value="TreeGrafter"/>
</dbReference>
<keyword evidence="6" id="KW-1185">Reference proteome</keyword>
<dbReference type="PANTHER" id="PTHR45138:SF9">
    <property type="entry name" value="DIGUANYLATE CYCLASE DGCM-RELATED"/>
    <property type="match status" value="1"/>
</dbReference>
<gene>
    <name evidence="5" type="ORF">BLW93_07790</name>
</gene>
<dbReference type="SUPFAM" id="SSF55073">
    <property type="entry name" value="Nucleotide cyclase"/>
    <property type="match status" value="1"/>
</dbReference>
<evidence type="ECO:0000256" key="1">
    <source>
        <dbReference type="ARBA" id="ARBA00012528"/>
    </source>
</evidence>